<dbReference type="GO" id="GO:0006520">
    <property type="term" value="P:amino acid metabolic process"/>
    <property type="evidence" value="ECO:0007669"/>
    <property type="project" value="InterPro"/>
</dbReference>
<dbReference type="Gene3D" id="3.90.1150.10">
    <property type="entry name" value="Aspartate Aminotransferase, domain 1"/>
    <property type="match status" value="1"/>
</dbReference>
<dbReference type="EMBL" id="VSSQ01000297">
    <property type="protein sequence ID" value="MPL90190.1"/>
    <property type="molecule type" value="Genomic_DNA"/>
</dbReference>
<dbReference type="CDD" id="cd06502">
    <property type="entry name" value="TA_like"/>
    <property type="match status" value="1"/>
</dbReference>
<evidence type="ECO:0000313" key="5">
    <source>
        <dbReference type="EMBL" id="MPL90190.1"/>
    </source>
</evidence>
<dbReference type="GO" id="GO:0016829">
    <property type="term" value="F:lyase activity"/>
    <property type="evidence" value="ECO:0007669"/>
    <property type="project" value="UniProtKB-KW"/>
</dbReference>
<reference evidence="5" key="1">
    <citation type="submission" date="2019-08" db="EMBL/GenBank/DDBJ databases">
        <authorList>
            <person name="Kucharzyk K."/>
            <person name="Murdoch R.W."/>
            <person name="Higgins S."/>
            <person name="Loffler F."/>
        </authorList>
    </citation>
    <scope>NUCLEOTIDE SEQUENCE</scope>
</reference>
<dbReference type="EC" id="4.1.2.48" evidence="5"/>
<dbReference type="InterPro" id="IPR015422">
    <property type="entry name" value="PyrdxlP-dep_Trfase_small"/>
</dbReference>
<dbReference type="InterPro" id="IPR015424">
    <property type="entry name" value="PyrdxlP-dep_Trfase"/>
</dbReference>
<gene>
    <name evidence="5" type="primary">ltaE_4</name>
    <name evidence="5" type="ORF">SDC9_36236</name>
</gene>
<dbReference type="AlphaFoldDB" id="A0A644VFW6"/>
<comment type="caution">
    <text evidence="5">The sequence shown here is derived from an EMBL/GenBank/DDBJ whole genome shotgun (WGS) entry which is preliminary data.</text>
</comment>
<keyword evidence="5" id="KW-0456">Lyase</keyword>
<dbReference type="SUPFAM" id="SSF53383">
    <property type="entry name" value="PLP-dependent transferases"/>
    <property type="match status" value="1"/>
</dbReference>
<dbReference type="Pfam" id="PF01212">
    <property type="entry name" value="Beta_elim_lyase"/>
    <property type="match status" value="1"/>
</dbReference>
<sequence>MRHSFGSDNHSGAAPEIIDAIIEANKDFQVAYGEDEYTQKAVGAIKRILGESAIPFFVFNGTGANILALKAMTNTFNSILCPESAHINVDECGAPELMTGAKLVPLPVIDGKVSPETVKSELKGFGFQHHSQPKVLSISQPTELGTLYSPSEIRALADLMHDHKGYLHVDGSRISNASASLGLPIKEFITDQGVDALSFGGTKNGLLIGEAVVFFRKELAEDFQYIRKQRAQLFSKNRFIAAQFDAYLRDGLNIRLASHSNSMAKYLESELAGIKDVVISRPVETNVVFAIISADLCEKLMKKHYFYIWDEETGEVRWMCSFNTTKKDIDNFVSDIKELI</sequence>
<dbReference type="InterPro" id="IPR015421">
    <property type="entry name" value="PyrdxlP-dep_Trfase_major"/>
</dbReference>
<feature type="domain" description="Aromatic amino acid beta-eliminating lyase/threonine aldolase" evidence="4">
    <location>
        <begin position="5"/>
        <end position="293"/>
    </location>
</feature>
<accession>A0A644VFW6</accession>
<keyword evidence="3" id="KW-0663">Pyridoxal phosphate</keyword>
<proteinExistence type="inferred from homology"/>
<comment type="similarity">
    <text evidence="2">Belongs to the threonine aldolase family.</text>
</comment>
<evidence type="ECO:0000256" key="1">
    <source>
        <dbReference type="ARBA" id="ARBA00001933"/>
    </source>
</evidence>
<name>A0A644VFW6_9ZZZZ</name>
<dbReference type="Gene3D" id="3.40.640.10">
    <property type="entry name" value="Type I PLP-dependent aspartate aminotransferase-like (Major domain)"/>
    <property type="match status" value="1"/>
</dbReference>
<dbReference type="InterPro" id="IPR001597">
    <property type="entry name" value="ArAA_b-elim_lyase/Thr_aldolase"/>
</dbReference>
<organism evidence="5">
    <name type="scientific">bioreactor metagenome</name>
    <dbReference type="NCBI Taxonomy" id="1076179"/>
    <lineage>
        <taxon>unclassified sequences</taxon>
        <taxon>metagenomes</taxon>
        <taxon>ecological metagenomes</taxon>
    </lineage>
</organism>
<evidence type="ECO:0000256" key="3">
    <source>
        <dbReference type="ARBA" id="ARBA00022898"/>
    </source>
</evidence>
<evidence type="ECO:0000256" key="2">
    <source>
        <dbReference type="ARBA" id="ARBA00006966"/>
    </source>
</evidence>
<dbReference type="PANTHER" id="PTHR48097:SF5">
    <property type="entry name" value="LOW SPECIFICITY L-THREONINE ALDOLASE"/>
    <property type="match status" value="1"/>
</dbReference>
<evidence type="ECO:0000259" key="4">
    <source>
        <dbReference type="Pfam" id="PF01212"/>
    </source>
</evidence>
<comment type="cofactor">
    <cofactor evidence="1">
        <name>pyridoxal 5'-phosphate</name>
        <dbReference type="ChEBI" id="CHEBI:597326"/>
    </cofactor>
</comment>
<dbReference type="PANTHER" id="PTHR48097">
    <property type="entry name" value="L-THREONINE ALDOLASE-RELATED"/>
    <property type="match status" value="1"/>
</dbReference>
<protein>
    <submittedName>
        <fullName evidence="5">Low specificity L-threonine aldolase</fullName>
        <ecNumber evidence="5">4.1.2.48</ecNumber>
    </submittedName>
</protein>